<dbReference type="RefSeq" id="WP_007914458.1">
    <property type="nucleotide sequence ID" value="NZ_MOBY01000012.1"/>
</dbReference>
<organism evidence="1 2">
    <name type="scientific">Pseudomonas fluorescens</name>
    <dbReference type="NCBI Taxonomy" id="294"/>
    <lineage>
        <taxon>Bacteria</taxon>
        <taxon>Pseudomonadati</taxon>
        <taxon>Pseudomonadota</taxon>
        <taxon>Gammaproteobacteria</taxon>
        <taxon>Pseudomonadales</taxon>
        <taxon>Pseudomonadaceae</taxon>
        <taxon>Pseudomonas</taxon>
    </lineage>
</organism>
<name>A0A423N3L3_PSEFL</name>
<protein>
    <submittedName>
        <fullName evidence="1">Uncharacterized protein</fullName>
    </submittedName>
</protein>
<evidence type="ECO:0000313" key="2">
    <source>
        <dbReference type="Proteomes" id="UP000283650"/>
    </source>
</evidence>
<sequence>MHRLPSIVENYELCHSSESVIVDGDYAALSERDGALGHQSALLVWKEGFLNEGLKRHFARADWPIELVKAFAPSEWRWVMKYPEEGDLVAESMSILEKAAGLNGRPDGNIHLTLELRSYDVRDSEVGGLSWWQSRAHSVRGKTELGDLFVNRLLDVLAEVERSGASFFVEQLSIIISKDEMASQGTLTPFLHSDMYYGVRETAITSLLETGWEGHGGALFMPDVKMAHFGEDDESIGLQETFELAFEHALWKTYSGDILIYDGQIKDGEACGSRGIPHISPDQPGRSSRLCVLMHHKSCTVED</sequence>
<comment type="caution">
    <text evidence="1">The sequence shown here is derived from an EMBL/GenBank/DDBJ whole genome shotgun (WGS) entry which is preliminary data.</text>
</comment>
<dbReference type="EMBL" id="MOBY01000012">
    <property type="protein sequence ID" value="RON92459.1"/>
    <property type="molecule type" value="Genomic_DNA"/>
</dbReference>
<dbReference type="Proteomes" id="UP000283650">
    <property type="component" value="Unassembled WGS sequence"/>
</dbReference>
<proteinExistence type="predicted"/>
<dbReference type="AlphaFoldDB" id="A0A423N3L3"/>
<accession>A0A423N3L3</accession>
<gene>
    <name evidence="1" type="ORF">BK672_20185</name>
</gene>
<reference evidence="1 2" key="1">
    <citation type="submission" date="2016-10" db="EMBL/GenBank/DDBJ databases">
        <title>Comparative genome analysis of multiple Pseudomonas spp. focuses on biocontrol and plant growth promoting traits.</title>
        <authorList>
            <person name="Tao X.-Y."/>
            <person name="Taylor C.G."/>
        </authorList>
    </citation>
    <scope>NUCLEOTIDE SEQUENCE [LARGE SCALE GENOMIC DNA]</scope>
    <source>
        <strain evidence="1 2">2F9</strain>
    </source>
</reference>
<evidence type="ECO:0000313" key="1">
    <source>
        <dbReference type="EMBL" id="RON92459.1"/>
    </source>
</evidence>